<dbReference type="InterPro" id="IPR038973">
    <property type="entry name" value="MutL/Mlh/Pms-like"/>
</dbReference>
<dbReference type="InterPro" id="IPR042120">
    <property type="entry name" value="MutL_C_dimsub"/>
</dbReference>
<evidence type="ECO:0000256" key="3">
    <source>
        <dbReference type="ARBA" id="ARBA00023204"/>
    </source>
</evidence>
<dbReference type="Gene3D" id="3.30.1540.20">
    <property type="entry name" value="MutL, C-terminal domain, dimerisation subdomain"/>
    <property type="match status" value="1"/>
</dbReference>
<evidence type="ECO:0008006" key="7">
    <source>
        <dbReference type="Google" id="ProtNLM"/>
    </source>
</evidence>
<name>A0A0F9HDT4_9ZZZZ</name>
<dbReference type="NCBIfam" id="TIGR00585">
    <property type="entry name" value="mutl"/>
    <property type="match status" value="1"/>
</dbReference>
<reference evidence="6" key="1">
    <citation type="journal article" date="2015" name="Nature">
        <title>Complex archaea that bridge the gap between prokaryotes and eukaryotes.</title>
        <authorList>
            <person name="Spang A."/>
            <person name="Saw J.H."/>
            <person name="Jorgensen S.L."/>
            <person name="Zaremba-Niedzwiedzka K."/>
            <person name="Martijn J."/>
            <person name="Lind A.E."/>
            <person name="van Eijk R."/>
            <person name="Schleper C."/>
            <person name="Guy L."/>
            <person name="Ettema T.J."/>
        </authorList>
    </citation>
    <scope>NUCLEOTIDE SEQUENCE</scope>
</reference>
<gene>
    <name evidence="6" type="ORF">LCGC14_2010730</name>
</gene>
<comment type="similarity">
    <text evidence="1">Belongs to the DNA mismatch repair MutL/HexB family.</text>
</comment>
<dbReference type="InterPro" id="IPR002099">
    <property type="entry name" value="MutL/Mlh/PMS"/>
</dbReference>
<dbReference type="AlphaFoldDB" id="A0A0F9HDT4"/>
<dbReference type="GO" id="GO:0032300">
    <property type="term" value="C:mismatch repair complex"/>
    <property type="evidence" value="ECO:0007669"/>
    <property type="project" value="InterPro"/>
</dbReference>
<feature type="domain" description="DNA mismatch repair protein S5" evidence="5">
    <location>
        <begin position="209"/>
        <end position="327"/>
    </location>
</feature>
<dbReference type="InterPro" id="IPR014721">
    <property type="entry name" value="Ribsml_uS5_D2-typ_fold_subgr"/>
</dbReference>
<dbReference type="FunFam" id="3.30.565.10:FF:000003">
    <property type="entry name" value="DNA mismatch repair endonuclease MutL"/>
    <property type="match status" value="1"/>
</dbReference>
<dbReference type="SUPFAM" id="SSF55874">
    <property type="entry name" value="ATPase domain of HSP90 chaperone/DNA topoisomerase II/histidine kinase"/>
    <property type="match status" value="1"/>
</dbReference>
<dbReference type="Gene3D" id="3.30.1370.100">
    <property type="entry name" value="MutL, C-terminal domain, regulatory subdomain"/>
    <property type="match status" value="1"/>
</dbReference>
<dbReference type="InterPro" id="IPR014790">
    <property type="entry name" value="MutL_C"/>
</dbReference>
<dbReference type="SMART" id="SM00853">
    <property type="entry name" value="MutL_C"/>
    <property type="match status" value="1"/>
</dbReference>
<dbReference type="EMBL" id="LAZR01023048">
    <property type="protein sequence ID" value="KKL79845.1"/>
    <property type="molecule type" value="Genomic_DNA"/>
</dbReference>
<dbReference type="SMART" id="SM01340">
    <property type="entry name" value="DNA_mis_repair"/>
    <property type="match status" value="1"/>
</dbReference>
<protein>
    <recommendedName>
        <fullName evidence="7">DNA mismatch repair protein MutL</fullName>
    </recommendedName>
</protein>
<accession>A0A0F9HDT4</accession>
<dbReference type="GO" id="GO:0016887">
    <property type="term" value="F:ATP hydrolysis activity"/>
    <property type="evidence" value="ECO:0007669"/>
    <property type="project" value="InterPro"/>
</dbReference>
<evidence type="ECO:0000259" key="5">
    <source>
        <dbReference type="SMART" id="SM01340"/>
    </source>
</evidence>
<dbReference type="Gene3D" id="3.30.230.10">
    <property type="match status" value="1"/>
</dbReference>
<dbReference type="InterPro" id="IPR020568">
    <property type="entry name" value="Ribosomal_Su5_D2-typ_SF"/>
</dbReference>
<dbReference type="PANTHER" id="PTHR10073:SF12">
    <property type="entry name" value="DNA MISMATCH REPAIR PROTEIN MLH1"/>
    <property type="match status" value="1"/>
</dbReference>
<organism evidence="6">
    <name type="scientific">marine sediment metagenome</name>
    <dbReference type="NCBI Taxonomy" id="412755"/>
    <lineage>
        <taxon>unclassified sequences</taxon>
        <taxon>metagenomes</taxon>
        <taxon>ecological metagenomes</taxon>
    </lineage>
</organism>
<dbReference type="Pfam" id="PF13589">
    <property type="entry name" value="HATPase_c_3"/>
    <property type="match status" value="1"/>
</dbReference>
<dbReference type="SUPFAM" id="SSF118116">
    <property type="entry name" value="DNA mismatch repair protein MutL"/>
    <property type="match status" value="1"/>
</dbReference>
<dbReference type="Pfam" id="PF01119">
    <property type="entry name" value="DNA_mis_repair"/>
    <property type="match status" value="1"/>
</dbReference>
<evidence type="ECO:0000313" key="6">
    <source>
        <dbReference type="EMBL" id="KKL79845.1"/>
    </source>
</evidence>
<dbReference type="SUPFAM" id="SSF54211">
    <property type="entry name" value="Ribosomal protein S5 domain 2-like"/>
    <property type="match status" value="1"/>
</dbReference>
<evidence type="ECO:0000256" key="2">
    <source>
        <dbReference type="ARBA" id="ARBA00022763"/>
    </source>
</evidence>
<evidence type="ECO:0000256" key="1">
    <source>
        <dbReference type="ARBA" id="ARBA00006082"/>
    </source>
</evidence>
<dbReference type="CDD" id="cd00782">
    <property type="entry name" value="MutL_Trans"/>
    <property type="match status" value="1"/>
</dbReference>
<evidence type="ECO:0000259" key="4">
    <source>
        <dbReference type="SMART" id="SM00853"/>
    </source>
</evidence>
<dbReference type="HAMAP" id="MF_00149">
    <property type="entry name" value="DNA_mis_repair"/>
    <property type="match status" value="1"/>
</dbReference>
<dbReference type="InterPro" id="IPR013507">
    <property type="entry name" value="DNA_mismatch_S5_2-like"/>
</dbReference>
<keyword evidence="2" id="KW-0227">DNA damage</keyword>
<dbReference type="InterPro" id="IPR020667">
    <property type="entry name" value="DNA_mismatch_repair_MutL"/>
</dbReference>
<dbReference type="GO" id="GO:0005524">
    <property type="term" value="F:ATP binding"/>
    <property type="evidence" value="ECO:0007669"/>
    <property type="project" value="InterPro"/>
</dbReference>
<dbReference type="InterPro" id="IPR042121">
    <property type="entry name" value="MutL_C_regsub"/>
</dbReference>
<dbReference type="Pfam" id="PF08676">
    <property type="entry name" value="MutL_C"/>
    <property type="match status" value="1"/>
</dbReference>
<dbReference type="Gene3D" id="3.30.565.10">
    <property type="entry name" value="Histidine kinase-like ATPase, C-terminal domain"/>
    <property type="match status" value="1"/>
</dbReference>
<proteinExistence type="inferred from homology"/>
<dbReference type="InterPro" id="IPR037198">
    <property type="entry name" value="MutL_C_sf"/>
</dbReference>
<dbReference type="InterPro" id="IPR036890">
    <property type="entry name" value="HATPase_C_sf"/>
</dbReference>
<dbReference type="PANTHER" id="PTHR10073">
    <property type="entry name" value="DNA MISMATCH REPAIR PROTEIN MLH, PMS, MUTL"/>
    <property type="match status" value="1"/>
</dbReference>
<comment type="caution">
    <text evidence="6">The sequence shown here is derived from an EMBL/GenBank/DDBJ whole genome shotgun (WGS) entry which is preliminary data.</text>
</comment>
<feature type="domain" description="MutL C-terminal dimerisation" evidence="4">
    <location>
        <begin position="389"/>
        <end position="532"/>
    </location>
</feature>
<dbReference type="GO" id="GO:0006298">
    <property type="term" value="P:mismatch repair"/>
    <property type="evidence" value="ECO:0007669"/>
    <property type="project" value="InterPro"/>
</dbReference>
<dbReference type="CDD" id="cd16926">
    <property type="entry name" value="HATPase_MutL-MLH-PMS-like"/>
    <property type="match status" value="1"/>
</dbReference>
<keyword evidence="3" id="KW-0234">DNA repair</keyword>
<sequence length="576" mass="64442">MSNIKILPEILSNKIAAGEVVERPSSVVKELVENALDAASTRITIEVENGGRSLIRVADNGIGMGHDDALLSLERYATSKIYKDQDLFSINTLGFRGEAIPSIATVSKFTLTTNDGAAQTGTEIVVEGGKIKRVSEVGAPKGTMVTIKQLFFNMPARKKFLKTTGTEMGHITDVVSGVTLAWPGTYFKLLHNGKVVNRWSIKSDPMERVVDVFGKTIKNDLHRIRLNIDDLSITGWVSSPKITRSTSRGIYVYVNGRNVRDRIIQHALFEGYAGRLQKGRFPLAVLLLKVPADQVDVNVHPAKHEIRFAQQNRIHDAVADAVSKMLRSADRPGWPTNTAFPLKTHSVSESVSHFPRTGIENKGSENKRLEAQKKQENLWEKKKFVDLRLIGQLHNTYILCESDEELIVIDQHAAHERILFERLKNRSLKFGKEAQKLLIPETIDLGYREADVLEKMIPGLKALQLEIEPFGGNTFVVKSIPALLANREIKPLVVEIVEKMAETGFAADIERAIDQSLILMACHGAIRANHPLSEKEINSLLEQLEKCDNPSHCPHGRPTWVNWSFRFFEKSFGRIM</sequence>
<dbReference type="GO" id="GO:0140664">
    <property type="term" value="F:ATP-dependent DNA damage sensor activity"/>
    <property type="evidence" value="ECO:0007669"/>
    <property type="project" value="InterPro"/>
</dbReference>
<dbReference type="GO" id="GO:0030983">
    <property type="term" value="F:mismatched DNA binding"/>
    <property type="evidence" value="ECO:0007669"/>
    <property type="project" value="InterPro"/>
</dbReference>